<evidence type="ECO:0000313" key="2">
    <source>
        <dbReference type="Proteomes" id="UP001157733"/>
    </source>
</evidence>
<name>A0ABM9HDW6_9BACT</name>
<sequence>MVIIFCDNYRTHGFIKFLANVRKAISYEIILTVSCTTFIKIWGNVTTAKDRMRMVAIAFSKVSSVHESCTNTKDFL</sequence>
<dbReference type="Proteomes" id="UP001157733">
    <property type="component" value="Chromosome"/>
</dbReference>
<gene>
    <name evidence="1" type="ORF">NSPWAT_1523</name>
</gene>
<organism evidence="1 2">
    <name type="scientific">Nitrospina watsonii</name>
    <dbReference type="NCBI Taxonomy" id="1323948"/>
    <lineage>
        <taxon>Bacteria</taxon>
        <taxon>Pseudomonadati</taxon>
        <taxon>Nitrospinota/Tectimicrobiota group</taxon>
        <taxon>Nitrospinota</taxon>
        <taxon>Nitrospinia</taxon>
        <taxon>Nitrospinales</taxon>
        <taxon>Nitrospinaceae</taxon>
        <taxon>Nitrospina</taxon>
    </lineage>
</organism>
<reference evidence="1 2" key="1">
    <citation type="submission" date="2022-09" db="EMBL/GenBank/DDBJ databases">
        <authorList>
            <person name="Kop L."/>
        </authorList>
    </citation>
    <scope>NUCLEOTIDE SEQUENCE [LARGE SCALE GENOMIC DNA]</scope>
    <source>
        <strain evidence="1 2">347</strain>
    </source>
</reference>
<evidence type="ECO:0008006" key="3">
    <source>
        <dbReference type="Google" id="ProtNLM"/>
    </source>
</evidence>
<dbReference type="EMBL" id="OX336137">
    <property type="protein sequence ID" value="CAI2718382.1"/>
    <property type="molecule type" value="Genomic_DNA"/>
</dbReference>
<proteinExistence type="predicted"/>
<evidence type="ECO:0000313" key="1">
    <source>
        <dbReference type="EMBL" id="CAI2718382.1"/>
    </source>
</evidence>
<accession>A0ABM9HDW6</accession>
<protein>
    <recommendedName>
        <fullName evidence="3">Tc1-like transposase DDE domain-containing protein</fullName>
    </recommendedName>
</protein>
<keyword evidence="2" id="KW-1185">Reference proteome</keyword>